<feature type="domain" description="Sushi" evidence="16">
    <location>
        <begin position="3263"/>
        <end position="3322"/>
    </location>
</feature>
<dbReference type="KEGG" id="pmrn:116946465"/>
<dbReference type="Pfam" id="PF00084">
    <property type="entry name" value="Sushi"/>
    <property type="match status" value="27"/>
</dbReference>
<feature type="domain" description="Sushi" evidence="16">
    <location>
        <begin position="1258"/>
        <end position="1317"/>
    </location>
</feature>
<feature type="domain" description="CUB" evidence="15">
    <location>
        <begin position="1840"/>
        <end position="1948"/>
    </location>
</feature>
<dbReference type="InterPro" id="IPR035976">
    <property type="entry name" value="Sushi/SCR/CCP_sf"/>
</dbReference>
<feature type="domain" description="CUB" evidence="15">
    <location>
        <begin position="1319"/>
        <end position="1427"/>
    </location>
</feature>
<evidence type="ECO:0000313" key="17">
    <source>
        <dbReference type="Proteomes" id="UP001318040"/>
    </source>
</evidence>
<feature type="disulfide bond" evidence="12">
    <location>
        <begin position="2935"/>
        <end position="2962"/>
    </location>
</feature>
<dbReference type="PANTHER" id="PTHR45656">
    <property type="entry name" value="PROTEIN CBR-CLEC-78"/>
    <property type="match status" value="1"/>
</dbReference>
<dbReference type="InterPro" id="IPR051277">
    <property type="entry name" value="SEZ6_CSMD_C4BPB_Regulators"/>
</dbReference>
<feature type="domain" description="Sushi" evidence="16">
    <location>
        <begin position="1604"/>
        <end position="1664"/>
    </location>
</feature>
<feature type="domain" description="Sushi" evidence="16">
    <location>
        <begin position="2659"/>
        <end position="2721"/>
    </location>
</feature>
<feature type="domain" description="CUB" evidence="15">
    <location>
        <begin position="973"/>
        <end position="1081"/>
    </location>
</feature>
<dbReference type="InterPro" id="IPR035914">
    <property type="entry name" value="Sperma_CUB_dom_sf"/>
</dbReference>
<dbReference type="Pfam" id="PF00431">
    <property type="entry name" value="CUB"/>
    <property type="match status" value="14"/>
</dbReference>
<protein>
    <submittedName>
        <fullName evidence="18">CUB and sushi domain-containing protein 3-like isoform X1</fullName>
    </submittedName>
</protein>
<feature type="domain" description="Sushi" evidence="16">
    <location>
        <begin position="3085"/>
        <end position="3142"/>
    </location>
</feature>
<dbReference type="RefSeq" id="XP_032817253.1">
    <property type="nucleotide sequence ID" value="XM_032961362.1"/>
</dbReference>
<feature type="compositionally biased region" description="Low complexity" evidence="13">
    <location>
        <begin position="29"/>
        <end position="49"/>
    </location>
</feature>
<feature type="disulfide bond" evidence="12">
    <location>
        <begin position="3174"/>
        <end position="3201"/>
    </location>
</feature>
<feature type="disulfide bond" evidence="11">
    <location>
        <begin position="1492"/>
        <end position="1519"/>
    </location>
</feature>
<dbReference type="SUPFAM" id="SSF57535">
    <property type="entry name" value="Complement control module/SCR domain"/>
    <property type="match status" value="28"/>
</dbReference>
<feature type="domain" description="Sushi" evidence="16">
    <location>
        <begin position="3381"/>
        <end position="3438"/>
    </location>
</feature>
<name>A0AAJ7X252_PETMA</name>
<evidence type="ECO:0000256" key="8">
    <source>
        <dbReference type="ARBA" id="ARBA00023157"/>
    </source>
</evidence>
<dbReference type="PROSITE" id="PS01180">
    <property type="entry name" value="CUB"/>
    <property type="match status" value="14"/>
</dbReference>
<dbReference type="CDD" id="cd00041">
    <property type="entry name" value="CUB"/>
    <property type="match status" value="14"/>
</dbReference>
<feature type="domain" description="CUB" evidence="15">
    <location>
        <begin position="1492"/>
        <end position="1601"/>
    </location>
</feature>
<proteinExistence type="inferred from homology"/>
<dbReference type="SUPFAM" id="SSF49854">
    <property type="entry name" value="Spermadhesin, CUB domain"/>
    <property type="match status" value="14"/>
</dbReference>
<dbReference type="Gene3D" id="2.10.70.10">
    <property type="entry name" value="Complement Module, domain 1"/>
    <property type="match status" value="28"/>
</dbReference>
<feature type="domain" description="CUB" evidence="15">
    <location>
        <begin position="1145"/>
        <end position="1255"/>
    </location>
</feature>
<evidence type="ECO:0000256" key="3">
    <source>
        <dbReference type="ARBA" id="ARBA00022692"/>
    </source>
</evidence>
<evidence type="ECO:0000256" key="11">
    <source>
        <dbReference type="PROSITE-ProRule" id="PRU00059"/>
    </source>
</evidence>
<dbReference type="SMART" id="SM00032">
    <property type="entry name" value="CCP"/>
    <property type="match status" value="28"/>
</dbReference>
<evidence type="ECO:0000256" key="14">
    <source>
        <dbReference type="SAM" id="Phobius"/>
    </source>
</evidence>
<feature type="disulfide bond" evidence="12">
    <location>
        <begin position="3233"/>
        <end position="3260"/>
    </location>
</feature>
<feature type="domain" description="Sushi" evidence="16">
    <location>
        <begin position="2142"/>
        <end position="2201"/>
    </location>
</feature>
<dbReference type="FunFam" id="2.10.70.10:FF:000011">
    <property type="entry name" value="CUB and sushi domain-containing protein 3 isoform A"/>
    <property type="match status" value="3"/>
</dbReference>
<evidence type="ECO:0000256" key="12">
    <source>
        <dbReference type="PROSITE-ProRule" id="PRU00302"/>
    </source>
</evidence>
<feature type="domain" description="Sushi" evidence="16">
    <location>
        <begin position="910"/>
        <end position="971"/>
    </location>
</feature>
<feature type="compositionally biased region" description="Low complexity" evidence="13">
    <location>
        <begin position="192"/>
        <end position="208"/>
    </location>
</feature>
<keyword evidence="5" id="KW-0677">Repeat</keyword>
<feature type="domain" description="CUB" evidence="15">
    <location>
        <begin position="2203"/>
        <end position="2311"/>
    </location>
</feature>
<feature type="domain" description="Sushi" evidence="16">
    <location>
        <begin position="3323"/>
        <end position="3380"/>
    </location>
</feature>
<feature type="domain" description="CUB" evidence="15">
    <location>
        <begin position="2375"/>
        <end position="2481"/>
    </location>
</feature>
<evidence type="ECO:0000256" key="2">
    <source>
        <dbReference type="ARBA" id="ARBA00022659"/>
    </source>
</evidence>
<gene>
    <name evidence="18" type="primary">LOC116946465</name>
</gene>
<feature type="domain" description="Sushi" evidence="16">
    <location>
        <begin position="3146"/>
        <end position="3203"/>
    </location>
</feature>
<feature type="domain" description="Sushi" evidence="16">
    <location>
        <begin position="2907"/>
        <end position="2964"/>
    </location>
</feature>
<keyword evidence="4" id="KW-0732">Signal</keyword>
<feature type="domain" description="Sushi" evidence="16">
    <location>
        <begin position="1430"/>
        <end position="1490"/>
    </location>
</feature>
<feature type="domain" description="CUB" evidence="15">
    <location>
        <begin position="2548"/>
        <end position="2659"/>
    </location>
</feature>
<feature type="domain" description="CUB" evidence="15">
    <location>
        <begin position="423"/>
        <end position="527"/>
    </location>
</feature>
<feature type="compositionally biased region" description="Polar residues" evidence="13">
    <location>
        <begin position="156"/>
        <end position="177"/>
    </location>
</feature>
<feature type="domain" description="Sushi" evidence="16">
    <location>
        <begin position="358"/>
        <end position="419"/>
    </location>
</feature>
<keyword evidence="6 14" id="KW-1133">Transmembrane helix</keyword>
<feature type="disulfide bond" evidence="12">
    <location>
        <begin position="2877"/>
        <end position="2904"/>
    </location>
</feature>
<feature type="domain" description="Sushi" evidence="16">
    <location>
        <begin position="740"/>
        <end position="797"/>
    </location>
</feature>
<feature type="domain" description="Sushi" evidence="16">
    <location>
        <begin position="2485"/>
        <end position="2546"/>
    </location>
</feature>
<feature type="domain" description="Sushi" evidence="16">
    <location>
        <begin position="562"/>
        <end position="623"/>
    </location>
</feature>
<feature type="domain" description="CUB" evidence="15">
    <location>
        <begin position="799"/>
        <end position="907"/>
    </location>
</feature>
<comment type="subcellular location">
    <subcellularLocation>
        <location evidence="1">Membrane</location>
    </subcellularLocation>
</comment>
<keyword evidence="9" id="KW-0325">Glycoprotein</keyword>
<keyword evidence="2 12" id="KW-0768">Sushi</keyword>
<dbReference type="PANTHER" id="PTHR45656:SF4">
    <property type="entry name" value="PROTEIN CBR-CLEC-78"/>
    <property type="match status" value="1"/>
</dbReference>
<evidence type="ECO:0000256" key="13">
    <source>
        <dbReference type="SAM" id="MobiDB-lite"/>
    </source>
</evidence>
<evidence type="ECO:0000256" key="4">
    <source>
        <dbReference type="ARBA" id="ARBA00022729"/>
    </source>
</evidence>
<feature type="disulfide bond" evidence="12">
    <location>
        <begin position="3055"/>
        <end position="3082"/>
    </location>
</feature>
<organism evidence="17 18">
    <name type="scientific">Petromyzon marinus</name>
    <name type="common">Sea lamprey</name>
    <dbReference type="NCBI Taxonomy" id="7757"/>
    <lineage>
        <taxon>Eukaryota</taxon>
        <taxon>Metazoa</taxon>
        <taxon>Chordata</taxon>
        <taxon>Craniata</taxon>
        <taxon>Vertebrata</taxon>
        <taxon>Cyclostomata</taxon>
        <taxon>Hyperoartia</taxon>
        <taxon>Petromyzontiformes</taxon>
        <taxon>Petromyzontidae</taxon>
        <taxon>Petromyzon</taxon>
    </lineage>
</organism>
<evidence type="ECO:0000256" key="6">
    <source>
        <dbReference type="ARBA" id="ARBA00022989"/>
    </source>
</evidence>
<feature type="domain" description="Sushi" evidence="16">
    <location>
        <begin position="3501"/>
        <end position="3560"/>
    </location>
</feature>
<dbReference type="Gene3D" id="2.60.120.290">
    <property type="entry name" value="Spermadhesin, CUB domain"/>
    <property type="match status" value="14"/>
</dbReference>
<evidence type="ECO:0000256" key="5">
    <source>
        <dbReference type="ARBA" id="ARBA00022737"/>
    </source>
</evidence>
<feature type="compositionally biased region" description="Low complexity" evidence="13">
    <location>
        <begin position="72"/>
        <end position="81"/>
    </location>
</feature>
<keyword evidence="17" id="KW-1185">Reference proteome</keyword>
<feature type="domain" description="Sushi" evidence="16">
    <location>
        <begin position="2965"/>
        <end position="3022"/>
    </location>
</feature>
<evidence type="ECO:0000259" key="15">
    <source>
        <dbReference type="PROSITE" id="PS01180"/>
    </source>
</evidence>
<dbReference type="InterPro" id="IPR000436">
    <property type="entry name" value="Sushi_SCR_CCP_dom"/>
</dbReference>
<evidence type="ECO:0000256" key="1">
    <source>
        <dbReference type="ARBA" id="ARBA00004370"/>
    </source>
</evidence>
<sequence length="3798" mass="408953">MGEMPLRNPGDDEDSISTRIVRTPRDHTAAATAAVIAADMAPGAASQRSPLPPPRLPAPAHNHEGEGEGIETPGSPGTPWGRPRRGRAPATSRASAPGAHPRGSASAEIHAGMGERSAERSSDAEPLSTATRSRAGSRDGDDDGGGGDYGGGGVADSTSNTTSCQDDGSVSRSSVGTPANRGCAPRQEAPRTSTSSCPTSSCSTSSTTGAAPPPRGASSTCALPCVLWNFALLILLASMGSARGELCGGLLKGSNGTVESPGYPYGYPNGANCTWIIQTEEPNRIQLVFLSFALEEDYDLLVVFEGQPSQGNLRMRLTGFQMPAPISSSTNMLSLRLTSDFAISGQGFKLNYEVLQSSACGNPGAPPHGTVHGAGFGVGDEIRYGCVPGYVLEGHAVLTCVSGAESLASWDFPVPHCKAEGACGGTPHGPSGTISSPGFPNEYDNKASCTWLVLGVPGDTVSLVFTDFQLEAGYDFLEVSGAELPSVWLTGMTLPSPITSNTHWLRLHFTSDGSHRRKGFSVQYLVKQAIDMKSRGVKLFPGKENNHKYAVSSEGGIAQASNICPEPEVPRNGVRLGSDFRLGATVQFACDEGFVLLGSKSVVCQRLADVFAAWSDQSPQCKAQNCGENVQGPSGIIFSPNYPGFYDGDSHCVWIVAAVNPDKVIQLQFEEFDLEKGYDSLVIGDGDEPGDPRSVLNVLSGGEVPDLIVSISGHLWIYLQTDETIGSLGFKINYQEIEKGTCGDPGTPAYGRREGSSFVHGDRLTFECHPAFELVGEKSIACQSNNQWTANMPKCIFSCFFNYTAPVGIVLSPNYPDGYGGHLNCVWLIITEPNSRVHITFNDFDVETPFDFLTVRDGEEEEGDILGTFTGSAVPTHLSSSGHVARLEFHTDHSMSGRGFNITYNTFGYNECHDPGIPINSRRFGDSFTLGKSVFFVCENGFMRTQGYESITCVLQDGNIHWSSTIPKCEAPCGSHLTAPSGTIFSPGWPSSYKDSLTCEWVIEVNKGNAIKITFQRFQTEPNYDVLEVHDGSSAYSPVLGAFHGTQVPLFLVSSGNHLFLLFTTDSSHSGMGFQLHYERVTWDAHSCPDLPVPVHGRRLGGDFSIGSSVEFSCEPGFSLSHDLPLTCQDNHQWTQQLPTCDALCGGYIKASTGTILSPRFPNFYPNSLNCTWTVEVSHGKGVKFTFHTLHLESQHDYLLVTESGSFASPLARITGAALPPPLSAGTLGNYQAQLRFVSDFSMSYEGFNITFSEYELEPCRDPGVPALGSRLGSGLLVGDAVVFLCDAGYRLEGAARLVCLGGGRQAWSAPLPRCVAECGTSLRGDDGVLLSPNYPLVYGNNHECVYDIAVAPGHGVQLAAVHFRLGRGDALTVYDGLDGSSRVLGDFTGTAMQDSIINSTSNHLHLEFNSDGDVVDGGFRLVYTSFELLRCEDPGVPEFGHVVADEGHFAGSSVTFGCDPGYTPHGRTVVTCLTGERRVWDFPLPSCLAECGGAITGVSGGTILSPGYPNAYEHNLHCEWTIEVNPGFTISLHFQVFDTEASHDELRIWDGSAESGILLRELSGPVLPDTVHSTLHLVTLHFNTDFFISRPGFALRFTSSVASECRDPGVPTNGSRSGDGRRPGDSVLFQCDPGYALQGPPRMTCVQAESRFFWQPSLPICVAPCGGNLTGPAGFILSPNYPQPYPPSHECHWTITVNEDFVVALSFLSLNLEANYDFLHAYDGGDVLAPLLGSFHGLQLPGRVESGGNVMHLAFHSDKTINAGGFHIEYREKPRESCFDPGSIANGSRLGSDLRLGSSVTFSCGTGYSLHGYSTLLCIMGDDGRPAWNRPLPACRAPCGGHSTGQEGSILSPNYPGNYSVMQSCFYSVTVPNEHVVFGQFKFFQTGLSDLVEVYDGASQKAGLLSSLSGAHSGETLPLSSGNQITLTFTSSHDASGKGFHFVYQAVPRTSSDQCSSVPEPKFGQRLGNSFSVDSVLRFECNSGYILQGARAIQCQKVPNSLAQWNESYPTCVAAWQACLMDQLCVAVPCGGNLTELKGAILTPGFPEPYDNNLNCVWKITVPEGAGVKMHVFSFATEQNWDALEIYDGGDANSPRLGSFSGTSIPAVLNSTSNSLYLHFHSDISVSAAGFHIEYTAVGLASCPEPELPTNGVKVGDRYLVNDVVMFQCEQGYTLQGPTHATCMPGPVRRWNFPPPLCIAQCGGVLTELTGVILSPGFPGNYPSNLDCTWKVLLPMGYGAYFAFVNFSTEPLHDFVEILSGPPEAQEAIGRFSGARPPAPALSTTHDTTVHFQSDYSQNKQGFRLSFQAYQLSSCPDPNPFRNGLVMGAEYTVGSSVSFRCLPGYTLVGHPILSCRHGRSRNWDHPIPTCQAMCGGNMTDLNGTIYSPGYPDEYPDFQDCYWLIKVPLGYGVFVNFTQLHTEPVYDYITVWDGLDQDSPQLGQFSGNTALESVRSTSHQVLVKFHSDFSTSGFFVLSYQVYQLMSCVVPSTGAHSEVLTETEEFAIGNVIKYRCLPGFTLVGKEEITCKLKSRLEPDGTPPSCEAQCPNNEVRTASYGVILSPEFPRNYPNFQMCTWTVSVERGYNITVSVEFFQSEKEYDLLEIFDGINSESPVLLALSGNHSHPMNVTSHGHHVHLRWAADQATNKKGFRIRYGAAYCSTPPPPQHGSLQSQIGGHVGGTVRWVCDPGYRMVGRGSAVCRSTPQGWLYWDGPVPACQAITCGVPNLPDNGIVVGAEHTVGSEVTYRCNLGWMLSPGDSISAECLASGEWSNKNRPPVCAVVTCPSISRFVLTNGNWRYLGEPKNEYRSQVLFACNPGYHLQGLKTITCEANGMWSWPSKQPQCEIISCGELPTPPNGNKVGTQTWFGSTAIFSCNSGYTLAGSPGRECLSTGLWSGVDASCIAGHCGVLEPIVNGQVVGESYGYRDTVVYQCSPGFRLIGFSVRICQQDHNWSGNSPACVPISCGHPGSPVHGIAHGGRFNLDDVVGFSCDVGFVIHGPESTQCLPSGQWSDPLPVCKVVNCTGPAHVENSYLEIKNKNKMFTYGTLVSYHCKPGYYLMGSSTLSCQPSGQWDKPPPVCTVVNCSHPGLPPHGILAAEGFTYGSSVTYSCSERRALLGHPTRTCQASGHWSGSTPLCSGDGHGACGDPGVPPHGSRRGGAFRTESVVSFSCDDGYVLRGSERRSCLANGSWSGTQPDCRAVSCGNPGIPVSGVMASWAGAVFPDSVTYACRDGFRMLGQRTRHCSANGTWSGSLPSCIVITCGDPGTPANAVRTGVDFTFGHNVTYRCHPGYTMEPTTQSQRVCTKEGVWSGNLPLCKIIRCQEPPVVMHGRRESGDFTWGSAVAYGCLAGYQLSHSATLFCEGRGEWTGELPQCLPMFCGDPGVPANGERQGRSFTFQSEVSFTCASPLVLVGSAKRVCMASGMWSGTQPRCIEASHTTCTNPGTPHNGFQNFSLGYQVGSTVSFECKKGFHIQGSSTRTCLPDLTWNGLQPECVSHRCSQPETPAYADVRAQDVAQLGYTLLYSCQPGYYLSGGSEHRTCDPEGAWSGKPPLCHAGIKQKEKTSVSLLGTTGFKPAVPDSIFAENHTWRGFYDYLGKKQPLSLSAPEFNLSSFRVNLTFSDRAVDLRLSGIYKRQEARLTLHIFTITSQTQTSATKFKDENWVMDGYVSAEHGSYVYQGFIHAKGFGQFGVQRLGLTEPGGWRESGVTRRGTSSSSVAIAILVPFFALIFAGFAFYLYKQRTRPKARFRSCTGHESSNGQASFENTMYDTNARPGESKAVRFDPALNTVCTMV</sequence>
<feature type="disulfide bond" evidence="12">
    <location>
        <begin position="3409"/>
        <end position="3436"/>
    </location>
</feature>
<dbReference type="FunFam" id="2.10.70.10:FF:000002">
    <property type="entry name" value="CUB and Sushi multiple domains 3"/>
    <property type="match status" value="3"/>
</dbReference>
<feature type="domain" description="Sushi" evidence="16">
    <location>
        <begin position="2722"/>
        <end position="2783"/>
    </location>
</feature>
<accession>A0AAJ7X252</accession>
<feature type="region of interest" description="Disordered" evidence="13">
    <location>
        <begin position="1"/>
        <end position="215"/>
    </location>
</feature>
<keyword evidence="8 12" id="KW-1015">Disulfide bond</keyword>
<feature type="transmembrane region" description="Helical" evidence="14">
    <location>
        <begin position="3722"/>
        <end position="3743"/>
    </location>
</feature>
<feature type="domain" description="Sushi" evidence="16">
    <location>
        <begin position="3204"/>
        <end position="3262"/>
    </location>
</feature>
<evidence type="ECO:0000256" key="7">
    <source>
        <dbReference type="ARBA" id="ARBA00023136"/>
    </source>
</evidence>
<feature type="domain" description="Sushi" evidence="16">
    <location>
        <begin position="3023"/>
        <end position="3084"/>
    </location>
</feature>
<feature type="domain" description="Sushi" evidence="16">
    <location>
        <begin position="2849"/>
        <end position="2906"/>
    </location>
</feature>
<reference evidence="18" key="1">
    <citation type="submission" date="2025-08" db="UniProtKB">
        <authorList>
            <consortium name="RefSeq"/>
        </authorList>
    </citation>
    <scope>IDENTIFICATION</scope>
    <source>
        <tissue evidence="18">Sperm</tissue>
    </source>
</reference>
<feature type="disulfide bond" evidence="12">
    <location>
        <begin position="1114"/>
        <end position="1141"/>
    </location>
</feature>
<keyword evidence="7 14" id="KW-0472">Membrane</keyword>
<feature type="disulfide bond" evidence="12">
    <location>
        <begin position="3351"/>
        <end position="3378"/>
    </location>
</feature>
<feature type="domain" description="CUB" evidence="15">
    <location>
        <begin position="247"/>
        <end position="355"/>
    </location>
</feature>
<feature type="domain" description="Sushi" evidence="16">
    <location>
        <begin position="3442"/>
        <end position="3500"/>
    </location>
</feature>
<dbReference type="GO" id="GO:0016020">
    <property type="term" value="C:membrane"/>
    <property type="evidence" value="ECO:0007669"/>
    <property type="project" value="UniProtKB-SubCell"/>
</dbReference>
<keyword evidence="3 14" id="KW-0812">Transmembrane</keyword>
<feature type="disulfide bond" evidence="12">
    <location>
        <begin position="3471"/>
        <end position="3498"/>
    </location>
</feature>
<feature type="domain" description="CUB" evidence="15">
    <location>
        <begin position="2031"/>
        <end position="2139"/>
    </location>
</feature>
<evidence type="ECO:0000256" key="9">
    <source>
        <dbReference type="ARBA" id="ARBA00023180"/>
    </source>
</evidence>
<feature type="disulfide bond" evidence="12">
    <location>
        <begin position="768"/>
        <end position="795"/>
    </location>
</feature>
<evidence type="ECO:0000256" key="10">
    <source>
        <dbReference type="ARBA" id="ARBA00061013"/>
    </source>
</evidence>
<feature type="domain" description="CUB" evidence="15">
    <location>
        <begin position="626"/>
        <end position="737"/>
    </location>
</feature>
<dbReference type="Proteomes" id="UP001318040">
    <property type="component" value="Chromosome 27"/>
</dbReference>
<comment type="caution">
    <text evidence="12">Lacks conserved residue(s) required for the propagation of feature annotation.</text>
</comment>
<dbReference type="CDD" id="cd00033">
    <property type="entry name" value="CCP"/>
    <property type="match status" value="28"/>
</dbReference>
<comment type="similarity">
    <text evidence="10">Belongs to the CSMD family.</text>
</comment>
<evidence type="ECO:0000313" key="18">
    <source>
        <dbReference type="RefSeq" id="XP_032817253.1"/>
    </source>
</evidence>
<feature type="domain" description="Sushi" evidence="16">
    <location>
        <begin position="2784"/>
        <end position="2848"/>
    </location>
</feature>
<feature type="domain" description="Sushi" evidence="16">
    <location>
        <begin position="1086"/>
        <end position="1143"/>
    </location>
</feature>
<feature type="disulfide bond" evidence="12">
    <location>
        <begin position="2993"/>
        <end position="3020"/>
    </location>
</feature>
<feature type="disulfide bond" evidence="12">
    <location>
        <begin position="3113"/>
        <end position="3140"/>
    </location>
</feature>
<feature type="domain" description="Sushi" evidence="16">
    <location>
        <begin position="1954"/>
        <end position="2015"/>
    </location>
</feature>
<evidence type="ECO:0000259" key="16">
    <source>
        <dbReference type="PROSITE" id="PS50923"/>
    </source>
</evidence>
<feature type="domain" description="Sushi" evidence="16">
    <location>
        <begin position="2314"/>
        <end position="2373"/>
    </location>
</feature>
<feature type="compositionally biased region" description="Low complexity" evidence="13">
    <location>
        <begin position="88"/>
        <end position="99"/>
    </location>
</feature>
<feature type="domain" description="CUB" evidence="15">
    <location>
        <begin position="1666"/>
        <end position="1774"/>
    </location>
</feature>
<dbReference type="FunFam" id="2.60.120.290:FF:000001">
    <property type="entry name" value="CUB and sushi domain-containing protein 3 isoform X1"/>
    <property type="match status" value="11"/>
</dbReference>
<feature type="domain" description="Sushi" evidence="16">
    <location>
        <begin position="1777"/>
        <end position="1838"/>
    </location>
</feature>
<dbReference type="SMART" id="SM00042">
    <property type="entry name" value="CUB"/>
    <property type="match status" value="14"/>
</dbReference>
<dbReference type="PROSITE" id="PS50923">
    <property type="entry name" value="SUSHI"/>
    <property type="match status" value="28"/>
</dbReference>
<dbReference type="InterPro" id="IPR000859">
    <property type="entry name" value="CUB_dom"/>
</dbReference>